<keyword evidence="3" id="KW-1185">Reference proteome</keyword>
<accession>A0AAV2DVY7</accession>
<evidence type="ECO:0000313" key="2">
    <source>
        <dbReference type="EMBL" id="CAL1377851.1"/>
    </source>
</evidence>
<feature type="compositionally biased region" description="Acidic residues" evidence="1">
    <location>
        <begin position="26"/>
        <end position="48"/>
    </location>
</feature>
<organism evidence="2 3">
    <name type="scientific">Linum trigynum</name>
    <dbReference type="NCBI Taxonomy" id="586398"/>
    <lineage>
        <taxon>Eukaryota</taxon>
        <taxon>Viridiplantae</taxon>
        <taxon>Streptophyta</taxon>
        <taxon>Embryophyta</taxon>
        <taxon>Tracheophyta</taxon>
        <taxon>Spermatophyta</taxon>
        <taxon>Magnoliopsida</taxon>
        <taxon>eudicotyledons</taxon>
        <taxon>Gunneridae</taxon>
        <taxon>Pentapetalae</taxon>
        <taxon>rosids</taxon>
        <taxon>fabids</taxon>
        <taxon>Malpighiales</taxon>
        <taxon>Linaceae</taxon>
        <taxon>Linum</taxon>
    </lineage>
</organism>
<evidence type="ECO:0000313" key="3">
    <source>
        <dbReference type="Proteomes" id="UP001497516"/>
    </source>
</evidence>
<evidence type="ECO:0000256" key="1">
    <source>
        <dbReference type="SAM" id="MobiDB-lite"/>
    </source>
</evidence>
<name>A0AAV2DVY7_9ROSI</name>
<dbReference type="AlphaFoldDB" id="A0AAV2DVY7"/>
<feature type="region of interest" description="Disordered" evidence="1">
    <location>
        <begin position="1"/>
        <end position="67"/>
    </location>
</feature>
<reference evidence="2 3" key="1">
    <citation type="submission" date="2024-04" db="EMBL/GenBank/DDBJ databases">
        <authorList>
            <person name="Fracassetti M."/>
        </authorList>
    </citation>
    <scope>NUCLEOTIDE SEQUENCE [LARGE SCALE GENOMIC DNA]</scope>
</reference>
<dbReference type="EMBL" id="OZ034816">
    <property type="protein sequence ID" value="CAL1377851.1"/>
    <property type="molecule type" value="Genomic_DNA"/>
</dbReference>
<dbReference type="Proteomes" id="UP001497516">
    <property type="component" value="Chromosome 3"/>
</dbReference>
<gene>
    <name evidence="2" type="ORF">LTRI10_LOCUS19473</name>
</gene>
<proteinExistence type="predicted"/>
<sequence>MTSTAASPILPTRGKRSRPTIRLPLPEEDNKDDDDDYTGEVEDDDDDGGPMNAEESEPPLSPRRSSSTMETRAWSFHLWSFCYADGYLH</sequence>
<protein>
    <submittedName>
        <fullName evidence="2">Uncharacterized protein</fullName>
    </submittedName>
</protein>